<dbReference type="OrthoDB" id="684567at2759"/>
<reference evidence="2 3" key="1">
    <citation type="journal article" date="2018" name="Mol. Plant">
        <title>The genome of Artemisia annua provides insight into the evolution of Asteraceae family and artemisinin biosynthesis.</title>
        <authorList>
            <person name="Shen Q."/>
            <person name="Zhang L."/>
            <person name="Liao Z."/>
            <person name="Wang S."/>
            <person name="Yan T."/>
            <person name="Shi P."/>
            <person name="Liu M."/>
            <person name="Fu X."/>
            <person name="Pan Q."/>
            <person name="Wang Y."/>
            <person name="Lv Z."/>
            <person name="Lu X."/>
            <person name="Zhang F."/>
            <person name="Jiang W."/>
            <person name="Ma Y."/>
            <person name="Chen M."/>
            <person name="Hao X."/>
            <person name="Li L."/>
            <person name="Tang Y."/>
            <person name="Lv G."/>
            <person name="Zhou Y."/>
            <person name="Sun X."/>
            <person name="Brodelius P.E."/>
            <person name="Rose J.K.C."/>
            <person name="Tang K."/>
        </authorList>
    </citation>
    <scope>NUCLEOTIDE SEQUENCE [LARGE SCALE GENOMIC DNA]</scope>
    <source>
        <strain evidence="3">cv. Huhao1</strain>
        <tissue evidence="2">Leaf</tissue>
    </source>
</reference>
<evidence type="ECO:0000256" key="1">
    <source>
        <dbReference type="ARBA" id="ARBA00023125"/>
    </source>
</evidence>
<proteinExistence type="predicted"/>
<evidence type="ECO:0000313" key="2">
    <source>
        <dbReference type="EMBL" id="PWA53830.1"/>
    </source>
</evidence>
<name>A0A2U1LY03_ARTAN</name>
<dbReference type="GO" id="GO:0003700">
    <property type="term" value="F:DNA-binding transcription factor activity"/>
    <property type="evidence" value="ECO:0007669"/>
    <property type="project" value="InterPro"/>
</dbReference>
<dbReference type="GO" id="GO:0045893">
    <property type="term" value="P:positive regulation of DNA-templated transcription"/>
    <property type="evidence" value="ECO:0007669"/>
    <property type="project" value="TreeGrafter"/>
</dbReference>
<keyword evidence="1" id="KW-0238">DNA-binding</keyword>
<dbReference type="GO" id="GO:0010052">
    <property type="term" value="P:guard cell differentiation"/>
    <property type="evidence" value="ECO:0007669"/>
    <property type="project" value="InterPro"/>
</dbReference>
<dbReference type="InterPro" id="IPR044283">
    <property type="entry name" value="FAMA/SPEECHLESS/MUTE-like"/>
</dbReference>
<evidence type="ECO:0000313" key="3">
    <source>
        <dbReference type="Proteomes" id="UP000245207"/>
    </source>
</evidence>
<accession>A0A2U1LY03</accession>
<protein>
    <submittedName>
        <fullName evidence="2">Myc-type, basic helix-loop-helix (BHLH) domain-containing protein</fullName>
    </submittedName>
</protein>
<dbReference type="AlphaFoldDB" id="A0A2U1LY03"/>
<dbReference type="Proteomes" id="UP000245207">
    <property type="component" value="Unassembled WGS sequence"/>
</dbReference>
<keyword evidence="3" id="KW-1185">Reference proteome</keyword>
<dbReference type="PANTHER" id="PTHR46684:SF16">
    <property type="entry name" value="TRANSCRIPTION FACTOR BHLH67-LIKE ISOFORM X2"/>
    <property type="match status" value="1"/>
</dbReference>
<dbReference type="PANTHER" id="PTHR46684">
    <property type="entry name" value="TRANSCRIPTION FACTOR FAMA"/>
    <property type="match status" value="1"/>
</dbReference>
<comment type="caution">
    <text evidence="2">The sequence shown here is derived from an EMBL/GenBank/DDBJ whole genome shotgun (WGS) entry which is preliminary data.</text>
</comment>
<sequence>MGHDTIFANSCHETTSFSSPAKVVQPENSQENNQNVVLEGASIVGGAISFVKELEHHLQALEAKKFTLTQQQKQDAIIHDPNGDIATNNMNESEIPQLPLYFRKLFSFPQYTWSQLPCKNNLSKSNSTIANIEVNLVNEHANLRILMRKQLTQLSKIVGLLETSCLTILHLNVTTLDAFVLYSISLKVEEGCGLDSADEIANAVHRILGLT</sequence>
<dbReference type="EMBL" id="PKPP01007283">
    <property type="protein sequence ID" value="PWA53830.1"/>
    <property type="molecule type" value="Genomic_DNA"/>
</dbReference>
<organism evidence="2 3">
    <name type="scientific">Artemisia annua</name>
    <name type="common">Sweet wormwood</name>
    <dbReference type="NCBI Taxonomy" id="35608"/>
    <lineage>
        <taxon>Eukaryota</taxon>
        <taxon>Viridiplantae</taxon>
        <taxon>Streptophyta</taxon>
        <taxon>Embryophyta</taxon>
        <taxon>Tracheophyta</taxon>
        <taxon>Spermatophyta</taxon>
        <taxon>Magnoliopsida</taxon>
        <taxon>eudicotyledons</taxon>
        <taxon>Gunneridae</taxon>
        <taxon>Pentapetalae</taxon>
        <taxon>asterids</taxon>
        <taxon>campanulids</taxon>
        <taxon>Asterales</taxon>
        <taxon>Asteraceae</taxon>
        <taxon>Asteroideae</taxon>
        <taxon>Anthemideae</taxon>
        <taxon>Artemisiinae</taxon>
        <taxon>Artemisia</taxon>
    </lineage>
</organism>
<gene>
    <name evidence="2" type="ORF">CTI12_AA441960</name>
</gene>
<dbReference type="STRING" id="35608.A0A2U1LY03"/>
<dbReference type="GO" id="GO:0005634">
    <property type="term" value="C:nucleus"/>
    <property type="evidence" value="ECO:0007669"/>
    <property type="project" value="TreeGrafter"/>
</dbReference>
<dbReference type="GO" id="GO:0003677">
    <property type="term" value="F:DNA binding"/>
    <property type="evidence" value="ECO:0007669"/>
    <property type="project" value="UniProtKB-KW"/>
</dbReference>